<reference evidence="2 3" key="1">
    <citation type="submission" date="2023-12" db="EMBL/GenBank/DDBJ databases">
        <title>Baltic Sea Cyanobacteria.</title>
        <authorList>
            <person name="Delbaje E."/>
            <person name="Fewer D.P."/>
            <person name="Shishido T.K."/>
        </authorList>
    </citation>
    <scope>NUCLEOTIDE SEQUENCE [LARGE SCALE GENOMIC DNA]</scope>
    <source>
        <strain evidence="2 3">UHCC 0281</strain>
    </source>
</reference>
<evidence type="ECO:0000313" key="2">
    <source>
        <dbReference type="EMBL" id="MEA5442965.1"/>
    </source>
</evidence>
<protein>
    <submittedName>
        <fullName evidence="2">Uncharacterized protein</fullName>
    </submittedName>
</protein>
<keyword evidence="1" id="KW-1133">Transmembrane helix</keyword>
<keyword evidence="1" id="KW-0472">Membrane</keyword>
<dbReference type="Proteomes" id="UP001302329">
    <property type="component" value="Unassembled WGS sequence"/>
</dbReference>
<organism evidence="2 3">
    <name type="scientific">Cyanobium gracile UHCC 0281</name>
    <dbReference type="NCBI Taxonomy" id="3110309"/>
    <lineage>
        <taxon>Bacteria</taxon>
        <taxon>Bacillati</taxon>
        <taxon>Cyanobacteriota</taxon>
        <taxon>Cyanophyceae</taxon>
        <taxon>Synechococcales</taxon>
        <taxon>Prochlorococcaceae</taxon>
        <taxon>Cyanobium</taxon>
    </lineage>
</organism>
<feature type="transmembrane region" description="Helical" evidence="1">
    <location>
        <begin position="6"/>
        <end position="25"/>
    </location>
</feature>
<evidence type="ECO:0000256" key="1">
    <source>
        <dbReference type="SAM" id="Phobius"/>
    </source>
</evidence>
<accession>A0ABU5SWR0</accession>
<sequence>MAPLPALLIALGVPLLLLLGFTLLLEQRRGHLPGWLAALSGRDALLWNIGVGLLIGLSLLRVLLGR</sequence>
<dbReference type="RefSeq" id="WP_323356992.1">
    <property type="nucleotide sequence ID" value="NZ_JAYGHY010000032.1"/>
</dbReference>
<dbReference type="EMBL" id="JAYGHY010000032">
    <property type="protein sequence ID" value="MEA5442965.1"/>
    <property type="molecule type" value="Genomic_DNA"/>
</dbReference>
<comment type="caution">
    <text evidence="2">The sequence shown here is derived from an EMBL/GenBank/DDBJ whole genome shotgun (WGS) entry which is preliminary data.</text>
</comment>
<keyword evidence="3" id="KW-1185">Reference proteome</keyword>
<evidence type="ECO:0000313" key="3">
    <source>
        <dbReference type="Proteomes" id="UP001302329"/>
    </source>
</evidence>
<keyword evidence="1" id="KW-0812">Transmembrane</keyword>
<gene>
    <name evidence="2" type="ORF">VB739_10430</name>
</gene>
<name>A0ABU5SWR0_9CYAN</name>
<feature type="transmembrane region" description="Helical" evidence="1">
    <location>
        <begin position="45"/>
        <end position="64"/>
    </location>
</feature>
<proteinExistence type="predicted"/>